<evidence type="ECO:0000313" key="1">
    <source>
        <dbReference type="EMBL" id="CAH2045025.1"/>
    </source>
</evidence>
<name>A0ABN8I369_9NEOP</name>
<sequence length="102" mass="11330">MPFEVTARPVTPAVHQSNVFSAARLSPQFTNSRFTLIPKDSDPEMFPESHPNASVRGPVDAWLAEFHLKTSGQFSADGARAKLTRPRGRTWIDREIAALLRA</sequence>
<reference evidence="1" key="1">
    <citation type="submission" date="2022-03" db="EMBL/GenBank/DDBJ databases">
        <authorList>
            <person name="Martin H S."/>
        </authorList>
    </citation>
    <scope>NUCLEOTIDE SEQUENCE</scope>
</reference>
<keyword evidence="2" id="KW-1185">Reference proteome</keyword>
<accession>A0ABN8I369</accession>
<feature type="non-terminal residue" evidence="1">
    <location>
        <position position="1"/>
    </location>
</feature>
<organism evidence="1 2">
    <name type="scientific">Iphiclides podalirius</name>
    <name type="common">scarce swallowtail</name>
    <dbReference type="NCBI Taxonomy" id="110791"/>
    <lineage>
        <taxon>Eukaryota</taxon>
        <taxon>Metazoa</taxon>
        <taxon>Ecdysozoa</taxon>
        <taxon>Arthropoda</taxon>
        <taxon>Hexapoda</taxon>
        <taxon>Insecta</taxon>
        <taxon>Pterygota</taxon>
        <taxon>Neoptera</taxon>
        <taxon>Endopterygota</taxon>
        <taxon>Lepidoptera</taxon>
        <taxon>Glossata</taxon>
        <taxon>Ditrysia</taxon>
        <taxon>Papilionoidea</taxon>
        <taxon>Papilionidae</taxon>
        <taxon>Papilioninae</taxon>
        <taxon>Iphiclides</taxon>
    </lineage>
</organism>
<dbReference type="EMBL" id="OW152828">
    <property type="protein sequence ID" value="CAH2045025.1"/>
    <property type="molecule type" value="Genomic_DNA"/>
</dbReference>
<protein>
    <submittedName>
        <fullName evidence="1">Uncharacterized protein</fullName>
    </submittedName>
</protein>
<gene>
    <name evidence="1" type="ORF">IPOD504_LOCUS4900</name>
</gene>
<proteinExistence type="predicted"/>
<dbReference type="Proteomes" id="UP000837857">
    <property type="component" value="Chromosome 16"/>
</dbReference>
<evidence type="ECO:0000313" key="2">
    <source>
        <dbReference type="Proteomes" id="UP000837857"/>
    </source>
</evidence>